<proteinExistence type="predicted"/>
<feature type="chain" id="PRO_5023002657" description="Secreted protein" evidence="1">
    <location>
        <begin position="26"/>
        <end position="128"/>
    </location>
</feature>
<dbReference type="Proteomes" id="UP000321479">
    <property type="component" value="Chromosome"/>
</dbReference>
<accession>A0A5B8UVW0</accession>
<protein>
    <recommendedName>
        <fullName evidence="4">Secreted protein</fullName>
    </recommendedName>
</protein>
<dbReference type="OrthoDB" id="798093at2"/>
<reference evidence="2 3" key="1">
    <citation type="journal article" date="2017" name="Curr. Microbiol.">
        <title>Mucilaginibacter ginsenosidivorans sp. nov., Isolated from Soil of Ginseng Field.</title>
        <authorList>
            <person name="Kim M.M."/>
            <person name="Siddiqi M.Z."/>
            <person name="Im W.T."/>
        </authorList>
    </citation>
    <scope>NUCLEOTIDE SEQUENCE [LARGE SCALE GENOMIC DNA]</scope>
    <source>
        <strain evidence="2 3">Gsoil 3017</strain>
    </source>
</reference>
<keyword evidence="3" id="KW-1185">Reference proteome</keyword>
<evidence type="ECO:0000313" key="3">
    <source>
        <dbReference type="Proteomes" id="UP000321479"/>
    </source>
</evidence>
<dbReference type="RefSeq" id="WP_147031048.1">
    <property type="nucleotide sequence ID" value="NZ_CP042436.1"/>
</dbReference>
<dbReference type="EMBL" id="CP042436">
    <property type="protein sequence ID" value="QEC62471.1"/>
    <property type="molecule type" value="Genomic_DNA"/>
</dbReference>
<name>A0A5B8UVW0_9SPHI</name>
<sequence length="128" mass="14389">MKKQNHMSRVIAALKVLLTFGAQHAASLEASKKPYTRSWLDQPSGDRCSVKLAIHPMGHLFEVILTYFVNDQYKVTEKWPATYGWHSNGHLIAIGRTAHIIFDPARKLVLVENIPGNGPVTIDIYHEA</sequence>
<evidence type="ECO:0000313" key="2">
    <source>
        <dbReference type="EMBL" id="QEC62471.1"/>
    </source>
</evidence>
<dbReference type="KEGG" id="mgin:FRZ54_07680"/>
<organism evidence="2 3">
    <name type="scientific">Mucilaginibacter ginsenosidivorans</name>
    <dbReference type="NCBI Taxonomy" id="398053"/>
    <lineage>
        <taxon>Bacteria</taxon>
        <taxon>Pseudomonadati</taxon>
        <taxon>Bacteroidota</taxon>
        <taxon>Sphingobacteriia</taxon>
        <taxon>Sphingobacteriales</taxon>
        <taxon>Sphingobacteriaceae</taxon>
        <taxon>Mucilaginibacter</taxon>
    </lineage>
</organism>
<evidence type="ECO:0008006" key="4">
    <source>
        <dbReference type="Google" id="ProtNLM"/>
    </source>
</evidence>
<gene>
    <name evidence="2" type="ORF">FRZ54_07680</name>
</gene>
<evidence type="ECO:0000256" key="1">
    <source>
        <dbReference type="SAM" id="SignalP"/>
    </source>
</evidence>
<keyword evidence="1" id="KW-0732">Signal</keyword>
<feature type="signal peptide" evidence="1">
    <location>
        <begin position="1"/>
        <end position="25"/>
    </location>
</feature>
<dbReference type="AlphaFoldDB" id="A0A5B8UVW0"/>